<feature type="domain" description="HNH nuclease" evidence="1">
    <location>
        <begin position="12"/>
        <end position="60"/>
    </location>
</feature>
<gene>
    <name evidence="2" type="ORF">SDC9_04154</name>
</gene>
<dbReference type="Gene3D" id="1.10.30.50">
    <property type="match status" value="1"/>
</dbReference>
<dbReference type="InterPro" id="IPR002711">
    <property type="entry name" value="HNH"/>
</dbReference>
<sequence>MIPKTPRIKNPKLIKQIRSIGYCEYCSSRFALQVHHIKTRGAGGNDTEDNLICLCYLCHGWAHDGLIRKEELREIVNKRGRDYNVD</sequence>
<evidence type="ECO:0000313" key="2">
    <source>
        <dbReference type="EMBL" id="MPL58620.1"/>
    </source>
</evidence>
<accession>A0A644SV90</accession>
<comment type="caution">
    <text evidence="2">The sequence shown here is derived from an EMBL/GenBank/DDBJ whole genome shotgun (WGS) entry which is preliminary data.</text>
</comment>
<organism evidence="2">
    <name type="scientific">bioreactor metagenome</name>
    <dbReference type="NCBI Taxonomy" id="1076179"/>
    <lineage>
        <taxon>unclassified sequences</taxon>
        <taxon>metagenomes</taxon>
        <taxon>ecological metagenomes</taxon>
    </lineage>
</organism>
<evidence type="ECO:0000259" key="1">
    <source>
        <dbReference type="SMART" id="SM00507"/>
    </source>
</evidence>
<dbReference type="GO" id="GO:0003676">
    <property type="term" value="F:nucleic acid binding"/>
    <property type="evidence" value="ECO:0007669"/>
    <property type="project" value="InterPro"/>
</dbReference>
<dbReference type="CDD" id="cd00085">
    <property type="entry name" value="HNHc"/>
    <property type="match status" value="1"/>
</dbReference>
<dbReference type="GO" id="GO:0008270">
    <property type="term" value="F:zinc ion binding"/>
    <property type="evidence" value="ECO:0007669"/>
    <property type="project" value="InterPro"/>
</dbReference>
<proteinExistence type="predicted"/>
<dbReference type="AlphaFoldDB" id="A0A644SV90"/>
<dbReference type="SMART" id="SM00507">
    <property type="entry name" value="HNHc"/>
    <property type="match status" value="1"/>
</dbReference>
<dbReference type="Pfam" id="PF01844">
    <property type="entry name" value="HNH"/>
    <property type="match status" value="1"/>
</dbReference>
<reference evidence="2" key="1">
    <citation type="submission" date="2019-08" db="EMBL/GenBank/DDBJ databases">
        <authorList>
            <person name="Kucharzyk K."/>
            <person name="Murdoch R.W."/>
            <person name="Higgins S."/>
            <person name="Loffler F."/>
        </authorList>
    </citation>
    <scope>NUCLEOTIDE SEQUENCE</scope>
</reference>
<dbReference type="EMBL" id="VSSQ01000007">
    <property type="protein sequence ID" value="MPL58620.1"/>
    <property type="molecule type" value="Genomic_DNA"/>
</dbReference>
<name>A0A644SV90_9ZZZZ</name>
<dbReference type="GO" id="GO:0004519">
    <property type="term" value="F:endonuclease activity"/>
    <property type="evidence" value="ECO:0007669"/>
    <property type="project" value="InterPro"/>
</dbReference>
<protein>
    <recommendedName>
        <fullName evidence="1">HNH nuclease domain-containing protein</fullName>
    </recommendedName>
</protein>
<dbReference type="InterPro" id="IPR003615">
    <property type="entry name" value="HNH_nuc"/>
</dbReference>